<gene>
    <name evidence="6" type="primary">rsrIM</name>
    <name evidence="6" type="ORF">MBCUT_10280</name>
</gene>
<dbReference type="InterPro" id="IPR002295">
    <property type="entry name" value="N4/N6-MTase_EcoPI_Mod-like"/>
</dbReference>
<accession>A0A166E132</accession>
<comment type="caution">
    <text evidence="6">The sequence shown here is derived from an EMBL/GenBank/DDBJ whole genome shotgun (WGS) entry which is preliminary data.</text>
</comment>
<reference evidence="6 7" key="1">
    <citation type="submission" date="2016-04" db="EMBL/GenBank/DDBJ databases">
        <title>Genome sequence of Methanobrevibacter cuticularis DSM 11139.</title>
        <authorList>
            <person name="Poehlein A."/>
            <person name="Seedorf H."/>
            <person name="Daniel R."/>
        </authorList>
    </citation>
    <scope>NUCLEOTIDE SEQUENCE [LARGE SCALE GENOMIC DNA]</scope>
    <source>
        <strain evidence="6 7">DSM 11139</strain>
    </source>
</reference>
<dbReference type="GO" id="GO:0005737">
    <property type="term" value="C:cytoplasm"/>
    <property type="evidence" value="ECO:0007669"/>
    <property type="project" value="TreeGrafter"/>
</dbReference>
<dbReference type="Gene3D" id="3.40.50.150">
    <property type="entry name" value="Vaccinia Virus protein VP39"/>
    <property type="match status" value="1"/>
</dbReference>
<feature type="domain" description="DNA methylase N-4/N-6" evidence="5">
    <location>
        <begin position="87"/>
        <end position="335"/>
    </location>
</feature>
<dbReference type="InterPro" id="IPR002941">
    <property type="entry name" value="DNA_methylase_N4/N6"/>
</dbReference>
<dbReference type="EC" id="2.1.1.72" evidence="6"/>
<dbReference type="AlphaFoldDB" id="A0A166E132"/>
<evidence type="ECO:0000256" key="3">
    <source>
        <dbReference type="ARBA" id="ARBA00022679"/>
    </source>
</evidence>
<dbReference type="PROSITE" id="PS00092">
    <property type="entry name" value="N6_MTASE"/>
    <property type="match status" value="1"/>
</dbReference>
<dbReference type="GO" id="GO:0032259">
    <property type="term" value="P:methylation"/>
    <property type="evidence" value="ECO:0007669"/>
    <property type="project" value="UniProtKB-KW"/>
</dbReference>
<dbReference type="STRING" id="47311.MBCUT_10280"/>
<dbReference type="REBASE" id="159282">
    <property type="entry name" value="M.Mcu11139ORF10280P"/>
</dbReference>
<sequence>MKSYQKFLKEERRKQIKFWGGGGNYNLILQTNEYVLPSKDESGYFKEKVKEIDENSWMNKLIYGDNLLAMQALLTESENSPSMRGKIDLIYIDPPFDSKADYRTKVNLQNGDIQQKPTVIEQFAYKDTWKDGTASYLEMMVPRLILMREFLSEKGSIYVHIDWHVGHYLKVILDDIFGKENFLNEVVWVYSGATSPGLKVYARRHDILLLYKKSNNYIFNPDEIRQEYSEASQSMQGKTKKFHNSDEEIVIELNKKGKFPEDWIYIPTGIAMAKERVGYGTQKPKALLERVIKASSSENSVVADFFCGSGTTGAVAEKLGRKWIMSDLGKPACMITRKRLIDQDSNPFLFQSIGDYQKEQYEQSEFSTIRDLSQVVMHLYGARLFNESENIHTNLGYIKESKTLIYVDSPSKMTGYNTLVKAQKLRNSYKGGWKKVVVLGWNFVQSIGQDIQQLNDRNLEVLVIPPDLLDQLKTKSSAKKLIESGKVRFSSLQYLKIKNTSTMGYDSENEELIVELDNYILLSPDAMPLDDKNKEKLRYVIANEPLSLIEYWSVDPDYDGEVFRSKWQDYRQNTANDKDPYNVVKKAVLTVPKLNHSRKICVKAVDVFGFESATTVELK</sequence>
<keyword evidence="7" id="KW-1185">Reference proteome</keyword>
<proteinExistence type="inferred from homology"/>
<dbReference type="Pfam" id="PF01555">
    <property type="entry name" value="N6_N4_Mtase"/>
    <property type="match status" value="1"/>
</dbReference>
<keyword evidence="4" id="KW-0949">S-adenosyl-L-methionine</keyword>
<evidence type="ECO:0000256" key="1">
    <source>
        <dbReference type="ARBA" id="ARBA00006594"/>
    </source>
</evidence>
<evidence type="ECO:0000259" key="5">
    <source>
        <dbReference type="Pfam" id="PF01555"/>
    </source>
</evidence>
<dbReference type="InterPro" id="IPR029063">
    <property type="entry name" value="SAM-dependent_MTases_sf"/>
</dbReference>
<dbReference type="PRINTS" id="PR00506">
    <property type="entry name" value="D21N6MTFRASE"/>
</dbReference>
<name>A0A166E132_9EURY</name>
<dbReference type="OrthoDB" id="77693at2157"/>
<dbReference type="GO" id="GO:0009007">
    <property type="term" value="F:site-specific DNA-methyltransferase (adenine-specific) activity"/>
    <property type="evidence" value="ECO:0007669"/>
    <property type="project" value="UniProtKB-EC"/>
</dbReference>
<dbReference type="PANTHER" id="PTHR13370:SF24">
    <property type="entry name" value="TYPE III RESTRICTION-MODIFICATION ENZYME STYLTI MOD SUBUNIT"/>
    <property type="match status" value="1"/>
</dbReference>
<evidence type="ECO:0000256" key="2">
    <source>
        <dbReference type="ARBA" id="ARBA00022603"/>
    </source>
</evidence>
<dbReference type="Proteomes" id="UP000077275">
    <property type="component" value="Unassembled WGS sequence"/>
</dbReference>
<dbReference type="EMBL" id="LWMW01000098">
    <property type="protein sequence ID" value="KZX16162.1"/>
    <property type="molecule type" value="Genomic_DNA"/>
</dbReference>
<dbReference type="PATRIC" id="fig|47311.3.peg.1134"/>
<dbReference type="GO" id="GO:0008170">
    <property type="term" value="F:N-methyltransferase activity"/>
    <property type="evidence" value="ECO:0007669"/>
    <property type="project" value="InterPro"/>
</dbReference>
<keyword evidence="3 6" id="KW-0808">Transferase</keyword>
<evidence type="ECO:0000313" key="6">
    <source>
        <dbReference type="EMBL" id="KZX16162.1"/>
    </source>
</evidence>
<comment type="similarity">
    <text evidence="1">Belongs to the N(4)/N(6)-methyltransferase family.</text>
</comment>
<evidence type="ECO:0000256" key="4">
    <source>
        <dbReference type="ARBA" id="ARBA00022691"/>
    </source>
</evidence>
<dbReference type="InterPro" id="IPR002052">
    <property type="entry name" value="DNA_methylase_N6_adenine_CS"/>
</dbReference>
<evidence type="ECO:0000313" key="7">
    <source>
        <dbReference type="Proteomes" id="UP000077275"/>
    </source>
</evidence>
<dbReference type="SMR" id="A0A166E132"/>
<dbReference type="SUPFAM" id="SSF53335">
    <property type="entry name" value="S-adenosyl-L-methionine-dependent methyltransferases"/>
    <property type="match status" value="1"/>
</dbReference>
<protein>
    <submittedName>
        <fullName evidence="6">Modification methylase RsrI</fullName>
        <ecNumber evidence="6">2.1.1.72</ecNumber>
    </submittedName>
</protein>
<dbReference type="RefSeq" id="WP_211263773.1">
    <property type="nucleotide sequence ID" value="NZ_LWMW01000098.1"/>
</dbReference>
<organism evidence="6 7">
    <name type="scientific">Methanobrevibacter cuticularis</name>
    <dbReference type="NCBI Taxonomy" id="47311"/>
    <lineage>
        <taxon>Archaea</taxon>
        <taxon>Methanobacteriati</taxon>
        <taxon>Methanobacteriota</taxon>
        <taxon>Methanomada group</taxon>
        <taxon>Methanobacteria</taxon>
        <taxon>Methanobacteriales</taxon>
        <taxon>Methanobacteriaceae</taxon>
        <taxon>Methanobrevibacter</taxon>
    </lineage>
</organism>
<keyword evidence="2 6" id="KW-0489">Methyltransferase</keyword>
<dbReference type="GO" id="GO:0003677">
    <property type="term" value="F:DNA binding"/>
    <property type="evidence" value="ECO:0007669"/>
    <property type="project" value="InterPro"/>
</dbReference>
<dbReference type="PANTHER" id="PTHR13370">
    <property type="entry name" value="RNA METHYLASE-RELATED"/>
    <property type="match status" value="1"/>
</dbReference>